<organism evidence="2 3">
    <name type="scientific">Natrinema salaciae</name>
    <dbReference type="NCBI Taxonomy" id="1186196"/>
    <lineage>
        <taxon>Archaea</taxon>
        <taxon>Methanobacteriati</taxon>
        <taxon>Methanobacteriota</taxon>
        <taxon>Stenosarchaea group</taxon>
        <taxon>Halobacteria</taxon>
        <taxon>Halobacteriales</taxon>
        <taxon>Natrialbaceae</taxon>
        <taxon>Natrinema</taxon>
    </lineage>
</organism>
<name>A0A1H9RMX0_9EURY</name>
<evidence type="ECO:0008006" key="4">
    <source>
        <dbReference type="Google" id="ProtNLM"/>
    </source>
</evidence>
<keyword evidence="1" id="KW-0472">Membrane</keyword>
<evidence type="ECO:0000313" key="2">
    <source>
        <dbReference type="EMBL" id="SER73289.1"/>
    </source>
</evidence>
<gene>
    <name evidence="2" type="ORF">SAMN04489841_4443</name>
</gene>
<dbReference type="AlphaFoldDB" id="A0A1H9RMX0"/>
<keyword evidence="3" id="KW-1185">Reference proteome</keyword>
<dbReference type="RefSeq" id="WP_090621935.1">
    <property type="nucleotide sequence ID" value="NZ_FOFD01000007.1"/>
</dbReference>
<dbReference type="OrthoDB" id="169813at2157"/>
<feature type="transmembrane region" description="Helical" evidence="1">
    <location>
        <begin position="18"/>
        <end position="38"/>
    </location>
</feature>
<sequence length="661" mass="70055">MGGEPSSNEESRDRTKTLLAVVIVAAVGIASIGLPAVYGGMTTTADAAGPSVESYETVAQAESELGAADEVYLREDGGAVLRYDNGDESDVDRFDLSMDANEGLIHMLVADDLEGGSEDVESANFSAVLDQSGLSGDGSLVAQRPEGVDDLSVDINGEVTDETNQFEATATGTFESDAVSTGSVSTDGYVTATPDRLETAGTVSVESSTSFSGEGTSMNVSLQDTADGYVVDVARERTLFDWQAGDWETRDQAKRTLQRQYGNLSTELGGTSEVRITRYDFEERATGQHRLDIAFTVEYSGIDDSVERRLADELATDQSMDLSRSEAESIATSVTDLEIETLEFTMRESDGSMTVEWEFAIANYDELTLAMLDLAESSAADGGFGQADIETARTTIEAQQAADLTWELNWDGSIEQTSSGTLELDAELTSDTENWAAYIDELEANDIETPNDVTFSVTAETDGDELAVDGQFDFEAEDLATQAVEAMAQSTRSSPTAGSGTAEANQFVSTVAESELEVARVDASITDDTVRVEGGAKFENMSAVTDSISDTVAIGGIATDTDDASTYVYVDSMGDVDASSATKSDIEHLGVVDGETTVHQAGEWDEEFPEVDTASIQRYLGLETTADTDEDESDSVPGFGAGVGIAAIAGLLATVAIRRRA</sequence>
<keyword evidence="1" id="KW-1133">Transmembrane helix</keyword>
<dbReference type="EMBL" id="FOFD01000007">
    <property type="protein sequence ID" value="SER73289.1"/>
    <property type="molecule type" value="Genomic_DNA"/>
</dbReference>
<proteinExistence type="predicted"/>
<keyword evidence="1" id="KW-0812">Transmembrane</keyword>
<evidence type="ECO:0000256" key="1">
    <source>
        <dbReference type="SAM" id="Phobius"/>
    </source>
</evidence>
<accession>A0A1H9RMX0</accession>
<reference evidence="3" key="1">
    <citation type="submission" date="2016-10" db="EMBL/GenBank/DDBJ databases">
        <authorList>
            <person name="Varghese N."/>
            <person name="Submissions S."/>
        </authorList>
    </citation>
    <scope>NUCLEOTIDE SEQUENCE [LARGE SCALE GENOMIC DNA]</scope>
    <source>
        <strain evidence="3">DSM 25055</strain>
    </source>
</reference>
<evidence type="ECO:0000313" key="3">
    <source>
        <dbReference type="Proteomes" id="UP000199114"/>
    </source>
</evidence>
<dbReference type="Proteomes" id="UP000199114">
    <property type="component" value="Unassembled WGS sequence"/>
</dbReference>
<protein>
    <recommendedName>
        <fullName evidence="4">PGF-CTERM protein</fullName>
    </recommendedName>
</protein>
<feature type="transmembrane region" description="Helical" evidence="1">
    <location>
        <begin position="638"/>
        <end position="657"/>
    </location>
</feature>